<organism evidence="2 3">
    <name type="scientific">Parnassius mnemosyne</name>
    <name type="common">clouded apollo</name>
    <dbReference type="NCBI Taxonomy" id="213953"/>
    <lineage>
        <taxon>Eukaryota</taxon>
        <taxon>Metazoa</taxon>
        <taxon>Ecdysozoa</taxon>
        <taxon>Arthropoda</taxon>
        <taxon>Hexapoda</taxon>
        <taxon>Insecta</taxon>
        <taxon>Pterygota</taxon>
        <taxon>Neoptera</taxon>
        <taxon>Endopterygota</taxon>
        <taxon>Lepidoptera</taxon>
        <taxon>Glossata</taxon>
        <taxon>Ditrysia</taxon>
        <taxon>Papilionoidea</taxon>
        <taxon>Papilionidae</taxon>
        <taxon>Parnassiinae</taxon>
        <taxon>Parnassini</taxon>
        <taxon>Parnassius</taxon>
        <taxon>Driopa</taxon>
    </lineage>
</organism>
<sequence>MFVFDCGRMARRNTKIFHFNKKDVKEYSMADNSDHEDALILVEEDRAFILQDMEAGVSKVIIELTGAPDSTPGPDLTHGPSSYLDSPLSSAVPE</sequence>
<evidence type="ECO:0000313" key="2">
    <source>
        <dbReference type="EMBL" id="CAK1588547.1"/>
    </source>
</evidence>
<keyword evidence="3" id="KW-1185">Reference proteome</keyword>
<proteinExistence type="predicted"/>
<reference evidence="2 3" key="1">
    <citation type="submission" date="2023-11" db="EMBL/GenBank/DDBJ databases">
        <authorList>
            <person name="Hedman E."/>
            <person name="Englund M."/>
            <person name="Stromberg M."/>
            <person name="Nyberg Akerstrom W."/>
            <person name="Nylinder S."/>
            <person name="Jareborg N."/>
            <person name="Kallberg Y."/>
            <person name="Kronander E."/>
        </authorList>
    </citation>
    <scope>NUCLEOTIDE SEQUENCE [LARGE SCALE GENOMIC DNA]</scope>
</reference>
<dbReference type="Proteomes" id="UP001314205">
    <property type="component" value="Unassembled WGS sequence"/>
</dbReference>
<feature type="region of interest" description="Disordered" evidence="1">
    <location>
        <begin position="68"/>
        <end position="94"/>
    </location>
</feature>
<feature type="compositionally biased region" description="Polar residues" evidence="1">
    <location>
        <begin position="79"/>
        <end position="94"/>
    </location>
</feature>
<protein>
    <submittedName>
        <fullName evidence="2">Uncharacterized protein</fullName>
    </submittedName>
</protein>
<dbReference type="EMBL" id="CAVLGL010000082">
    <property type="protein sequence ID" value="CAK1588547.1"/>
    <property type="molecule type" value="Genomic_DNA"/>
</dbReference>
<gene>
    <name evidence="2" type="ORF">PARMNEM_LOCUS9173</name>
</gene>
<name>A0AAV1L3F5_9NEOP</name>
<evidence type="ECO:0000256" key="1">
    <source>
        <dbReference type="SAM" id="MobiDB-lite"/>
    </source>
</evidence>
<comment type="caution">
    <text evidence="2">The sequence shown here is derived from an EMBL/GenBank/DDBJ whole genome shotgun (WGS) entry which is preliminary data.</text>
</comment>
<accession>A0AAV1L3F5</accession>
<evidence type="ECO:0000313" key="3">
    <source>
        <dbReference type="Proteomes" id="UP001314205"/>
    </source>
</evidence>
<dbReference type="AlphaFoldDB" id="A0AAV1L3F5"/>